<dbReference type="RefSeq" id="WP_266147851.1">
    <property type="nucleotide sequence ID" value="NZ_CP064028.1"/>
</dbReference>
<feature type="compositionally biased region" description="Polar residues" evidence="2">
    <location>
        <begin position="532"/>
        <end position="541"/>
    </location>
</feature>
<feature type="compositionally biased region" description="Basic and acidic residues" evidence="2">
    <location>
        <begin position="452"/>
        <end position="471"/>
    </location>
</feature>
<feature type="domain" description="VWFA" evidence="4">
    <location>
        <begin position="101"/>
        <end position="203"/>
    </location>
</feature>
<proteinExistence type="predicted"/>
<dbReference type="SUPFAM" id="SSF53300">
    <property type="entry name" value="vWA-like"/>
    <property type="match status" value="1"/>
</dbReference>
<accession>A0ABV9C6R8</accession>
<dbReference type="Proteomes" id="UP001595961">
    <property type="component" value="Unassembled WGS sequence"/>
</dbReference>
<reference evidence="6" key="1">
    <citation type="journal article" date="2019" name="Int. J. Syst. Evol. Microbiol.">
        <title>The Global Catalogue of Microorganisms (GCM) 10K type strain sequencing project: providing services to taxonomists for standard genome sequencing and annotation.</title>
        <authorList>
            <consortium name="The Broad Institute Genomics Platform"/>
            <consortium name="The Broad Institute Genome Sequencing Center for Infectious Disease"/>
            <person name="Wu L."/>
            <person name="Ma J."/>
        </authorList>
    </citation>
    <scope>NUCLEOTIDE SEQUENCE [LARGE SCALE GENOMIC DNA]</scope>
    <source>
        <strain evidence="6">CCM 4481</strain>
    </source>
</reference>
<feature type="region of interest" description="Disordered" evidence="2">
    <location>
        <begin position="452"/>
        <end position="633"/>
    </location>
</feature>
<dbReference type="SMART" id="SM00028">
    <property type="entry name" value="TPR"/>
    <property type="match status" value="1"/>
</dbReference>
<feature type="repeat" description="TPR" evidence="1">
    <location>
        <begin position="405"/>
        <end position="438"/>
    </location>
</feature>
<keyword evidence="1" id="KW-0802">TPR repeat</keyword>
<dbReference type="Gene3D" id="1.25.40.10">
    <property type="entry name" value="Tetratricopeptide repeat domain"/>
    <property type="match status" value="1"/>
</dbReference>
<dbReference type="InterPro" id="IPR002035">
    <property type="entry name" value="VWF_A"/>
</dbReference>
<feature type="transmembrane region" description="Helical" evidence="3">
    <location>
        <begin position="61"/>
        <end position="83"/>
    </location>
</feature>
<keyword evidence="3" id="KW-0472">Membrane</keyword>
<name>A0ABV9C6R8_9GAMM</name>
<dbReference type="PANTHER" id="PTHR22550:SF14">
    <property type="entry name" value="VWFA DOMAIN-CONTAINING PROTEIN"/>
    <property type="match status" value="1"/>
</dbReference>
<keyword evidence="6" id="KW-1185">Reference proteome</keyword>
<evidence type="ECO:0000256" key="3">
    <source>
        <dbReference type="SAM" id="Phobius"/>
    </source>
</evidence>
<feature type="compositionally biased region" description="Basic and acidic residues" evidence="2">
    <location>
        <begin position="491"/>
        <end position="531"/>
    </location>
</feature>
<feature type="compositionally biased region" description="Polar residues" evidence="2">
    <location>
        <begin position="472"/>
        <end position="490"/>
    </location>
</feature>
<dbReference type="InterPro" id="IPR050768">
    <property type="entry name" value="UPF0353/GerABKA_families"/>
</dbReference>
<evidence type="ECO:0000259" key="4">
    <source>
        <dbReference type="Pfam" id="PF13519"/>
    </source>
</evidence>
<protein>
    <submittedName>
        <fullName evidence="5">VWA domain-containing protein</fullName>
    </submittedName>
</protein>
<dbReference type="InterPro" id="IPR011990">
    <property type="entry name" value="TPR-like_helical_dom_sf"/>
</dbReference>
<evidence type="ECO:0000313" key="5">
    <source>
        <dbReference type="EMBL" id="MFC4528783.1"/>
    </source>
</evidence>
<evidence type="ECO:0000313" key="6">
    <source>
        <dbReference type="Proteomes" id="UP001595961"/>
    </source>
</evidence>
<dbReference type="PROSITE" id="PS50293">
    <property type="entry name" value="TPR_REGION"/>
    <property type="match status" value="1"/>
</dbReference>
<gene>
    <name evidence="5" type="ORF">ACFO5W_19220</name>
</gene>
<organism evidence="5 6">
    <name type="scientific">Dyella halodurans</name>
    <dbReference type="NCBI Taxonomy" id="1920171"/>
    <lineage>
        <taxon>Bacteria</taxon>
        <taxon>Pseudomonadati</taxon>
        <taxon>Pseudomonadota</taxon>
        <taxon>Gammaproteobacteria</taxon>
        <taxon>Lysobacterales</taxon>
        <taxon>Rhodanobacteraceae</taxon>
        <taxon>Dyella</taxon>
    </lineage>
</organism>
<keyword evidence="3" id="KW-1133">Transmembrane helix</keyword>
<dbReference type="PANTHER" id="PTHR22550">
    <property type="entry name" value="SPORE GERMINATION PROTEIN"/>
    <property type="match status" value="1"/>
</dbReference>
<dbReference type="Gene3D" id="3.40.50.410">
    <property type="entry name" value="von Willebrand factor, type A domain"/>
    <property type="match status" value="1"/>
</dbReference>
<dbReference type="EMBL" id="JBHSGA010000020">
    <property type="protein sequence ID" value="MFC4528783.1"/>
    <property type="molecule type" value="Genomic_DNA"/>
</dbReference>
<evidence type="ECO:0000256" key="1">
    <source>
        <dbReference type="PROSITE-ProRule" id="PRU00339"/>
    </source>
</evidence>
<sequence>MTEAWQQFHFLRPWWLLALLALPPLLMLATRRSVGREALASLVDAELLPHLLQGRERSQKLPYVLLALGWTLCALAMAGPTWSRVAQPLFAQRAAQVVALSLSQHMLARDVAPSRLDRARYKVRDLFAANHDGLNGLLAYAGEAFVVAPLTTDAGSLNDLLDALAPDTMPADGDNATQAIERGVALMRDAKAGGGSLVLVTDSADASAREAARKALSEGVRVSVLGVGTSQGGPVPLADDSFLRDAQGGLSMARRDDDALRALAAAGGGRYAPMSDGRNDIDALRGELHVAGAATVAADQHGDEWQDRGPWLLLPLLLLLAMAFRRGWLMLLPLVVLPCFPDVAHAGAWSDLWRRPDQQAAAALSQGRAKEAEQLARDPAWRGAAAYRAGDYAAASTALKHSSGTDAPYNLGNALAKQGDYQGALDAYDQALKLAPTNADALANRKAVEDWLHRQQQEQSRDKGARNDKNKSGQGKQNTPSDDAQNQSGQQHERADQDHGEGKPGQDAKGDSRDADKDKGDQKQDQAKPADESSQTKPLTPQEQAEQHAREQQAQQALQKQMDKALGKPGQEQRPATHELGAVSADDPQSKLPADVRQALQRVPDDPGALLRRKFDLEYRQRHGTAPLEDDSP</sequence>
<dbReference type="Pfam" id="PF00515">
    <property type="entry name" value="TPR_1"/>
    <property type="match status" value="1"/>
</dbReference>
<dbReference type="PROSITE" id="PS50005">
    <property type="entry name" value="TPR"/>
    <property type="match status" value="1"/>
</dbReference>
<dbReference type="SUPFAM" id="SSF48452">
    <property type="entry name" value="TPR-like"/>
    <property type="match status" value="1"/>
</dbReference>
<evidence type="ECO:0000256" key="2">
    <source>
        <dbReference type="SAM" id="MobiDB-lite"/>
    </source>
</evidence>
<dbReference type="InterPro" id="IPR036465">
    <property type="entry name" value="vWFA_dom_sf"/>
</dbReference>
<keyword evidence="3" id="KW-0812">Transmembrane</keyword>
<comment type="caution">
    <text evidence="5">The sequence shown here is derived from an EMBL/GenBank/DDBJ whole genome shotgun (WGS) entry which is preliminary data.</text>
</comment>
<dbReference type="InterPro" id="IPR019734">
    <property type="entry name" value="TPR_rpt"/>
</dbReference>
<dbReference type="Pfam" id="PF13519">
    <property type="entry name" value="VWA_2"/>
    <property type="match status" value="1"/>
</dbReference>